<sequence length="387" mass="44161">MSTNFRRFNARIGVAFVFQNRLIRLFAWRVPTQTLSFLAVYTFICLDPYLLAVFPIAACLFFLMVPAFLARHPPPPSSDLYHGTYSIRGPPVAPPRTIKPAPELSKDFFRNMRDLQNSMEDFSRLHDSLIALITPYTNFSNEAISSALFMALAGSACVLFIAANHLPWRAIFLVGGWAVTLCGHPNAQSFVLSVQGNRELKEREAEAHSRVSKWVADDIALDAEPERREVEIFELQHRDSLALASSGEWEPWLFTPSPYDPLSPSRIAGERPKGTRFFEDVGAPPGWRWADKKWTLDLLSREWVDERIITGVEVEMEGERWVYDMSKEDRVEEEHSSTSSSKGKKKEGKSKAPKTWDEGTGTGLVGEWRRRRWTRIVRREVRTSEPS</sequence>
<evidence type="ECO:0000313" key="8">
    <source>
        <dbReference type="EMBL" id="KAF2239099.1"/>
    </source>
</evidence>
<evidence type="ECO:0000256" key="5">
    <source>
        <dbReference type="SAM" id="MobiDB-lite"/>
    </source>
</evidence>
<feature type="transmembrane region" description="Helical" evidence="6">
    <location>
        <begin position="26"/>
        <end position="44"/>
    </location>
</feature>
<dbReference type="Proteomes" id="UP000800092">
    <property type="component" value="Unassembled WGS sequence"/>
</dbReference>
<feature type="transmembrane region" description="Helical" evidence="6">
    <location>
        <begin position="49"/>
        <end position="69"/>
    </location>
</feature>
<keyword evidence="9" id="KW-1185">Reference proteome</keyword>
<accession>A0A6A6HMM5</accession>
<evidence type="ECO:0000313" key="9">
    <source>
        <dbReference type="Proteomes" id="UP000800092"/>
    </source>
</evidence>
<gene>
    <name evidence="8" type="ORF">EV356DRAFT_502048</name>
</gene>
<evidence type="ECO:0000256" key="1">
    <source>
        <dbReference type="ARBA" id="ARBA00004141"/>
    </source>
</evidence>
<evidence type="ECO:0000256" key="2">
    <source>
        <dbReference type="ARBA" id="ARBA00022692"/>
    </source>
</evidence>
<evidence type="ECO:0000256" key="6">
    <source>
        <dbReference type="SAM" id="Phobius"/>
    </source>
</evidence>
<evidence type="ECO:0000256" key="3">
    <source>
        <dbReference type="ARBA" id="ARBA00022989"/>
    </source>
</evidence>
<keyword evidence="2 6" id="KW-0812">Transmembrane</keyword>
<dbReference type="InterPro" id="IPR052816">
    <property type="entry name" value="Peroxisomal_Membrane_PEX28-32"/>
</dbReference>
<dbReference type="AlphaFoldDB" id="A0A6A6HMM5"/>
<name>A0A6A6HMM5_VIRVR</name>
<keyword evidence="4 6" id="KW-0472">Membrane</keyword>
<dbReference type="EMBL" id="ML991773">
    <property type="protein sequence ID" value="KAF2239099.1"/>
    <property type="molecule type" value="Genomic_DNA"/>
</dbReference>
<dbReference type="GO" id="GO:0007031">
    <property type="term" value="P:peroxisome organization"/>
    <property type="evidence" value="ECO:0007669"/>
    <property type="project" value="UniProtKB-ARBA"/>
</dbReference>
<dbReference type="GO" id="GO:0005778">
    <property type="term" value="C:peroxisomal membrane"/>
    <property type="evidence" value="ECO:0007669"/>
    <property type="project" value="TreeGrafter"/>
</dbReference>
<protein>
    <submittedName>
        <fullName evidence="8">Integral peroxisomal membrane peroxin</fullName>
    </submittedName>
</protein>
<proteinExistence type="predicted"/>
<feature type="region of interest" description="Disordered" evidence="5">
    <location>
        <begin position="328"/>
        <end position="363"/>
    </location>
</feature>
<keyword evidence="3 6" id="KW-1133">Transmembrane helix</keyword>
<reference evidence="8" key="1">
    <citation type="journal article" date="2020" name="Stud. Mycol.">
        <title>101 Dothideomycetes genomes: a test case for predicting lifestyles and emergence of pathogens.</title>
        <authorList>
            <person name="Haridas S."/>
            <person name="Albert R."/>
            <person name="Binder M."/>
            <person name="Bloem J."/>
            <person name="Labutti K."/>
            <person name="Salamov A."/>
            <person name="Andreopoulos B."/>
            <person name="Baker S."/>
            <person name="Barry K."/>
            <person name="Bills G."/>
            <person name="Bluhm B."/>
            <person name="Cannon C."/>
            <person name="Castanera R."/>
            <person name="Culley D."/>
            <person name="Daum C."/>
            <person name="Ezra D."/>
            <person name="Gonzalez J."/>
            <person name="Henrissat B."/>
            <person name="Kuo A."/>
            <person name="Liang C."/>
            <person name="Lipzen A."/>
            <person name="Lutzoni F."/>
            <person name="Magnuson J."/>
            <person name="Mondo S."/>
            <person name="Nolan M."/>
            <person name="Ohm R."/>
            <person name="Pangilinan J."/>
            <person name="Park H.-J."/>
            <person name="Ramirez L."/>
            <person name="Alfaro M."/>
            <person name="Sun H."/>
            <person name="Tritt A."/>
            <person name="Yoshinaga Y."/>
            <person name="Zwiers L.-H."/>
            <person name="Turgeon B."/>
            <person name="Goodwin S."/>
            <person name="Spatafora J."/>
            <person name="Crous P."/>
            <person name="Grigoriev I."/>
        </authorList>
    </citation>
    <scope>NUCLEOTIDE SEQUENCE</scope>
    <source>
        <strain evidence="8">Tuck. ex Michener</strain>
    </source>
</reference>
<evidence type="ECO:0000256" key="4">
    <source>
        <dbReference type="ARBA" id="ARBA00023136"/>
    </source>
</evidence>
<dbReference type="PANTHER" id="PTHR28304">
    <property type="entry name" value="PEROXISOMAL MEMBRANE PROTEIN PEX29"/>
    <property type="match status" value="1"/>
</dbReference>
<comment type="subcellular location">
    <subcellularLocation>
        <location evidence="1">Membrane</location>
        <topology evidence="1">Multi-pass membrane protein</topology>
    </subcellularLocation>
</comment>
<dbReference type="InterPro" id="IPR010482">
    <property type="entry name" value="TECPR1-like_DysF"/>
</dbReference>
<feature type="compositionally biased region" description="Basic residues" evidence="5">
    <location>
        <begin position="342"/>
        <end position="352"/>
    </location>
</feature>
<feature type="domain" description="TECPR1-like DysF" evidence="7">
    <location>
        <begin position="1"/>
        <end position="375"/>
    </location>
</feature>
<dbReference type="OrthoDB" id="74314at2759"/>
<evidence type="ECO:0000259" key="7">
    <source>
        <dbReference type="Pfam" id="PF06398"/>
    </source>
</evidence>
<dbReference type="Pfam" id="PF06398">
    <property type="entry name" value="Pex24p"/>
    <property type="match status" value="1"/>
</dbReference>
<dbReference type="PANTHER" id="PTHR28304:SF2">
    <property type="entry name" value="PEROXISOMAL MEMBRANE PROTEIN PEX29"/>
    <property type="match status" value="1"/>
</dbReference>
<feature type="transmembrane region" description="Helical" evidence="6">
    <location>
        <begin position="143"/>
        <end position="163"/>
    </location>
</feature>
<organism evidence="8 9">
    <name type="scientific">Viridothelium virens</name>
    <name type="common">Speckled blister lichen</name>
    <name type="synonym">Trypethelium virens</name>
    <dbReference type="NCBI Taxonomy" id="1048519"/>
    <lineage>
        <taxon>Eukaryota</taxon>
        <taxon>Fungi</taxon>
        <taxon>Dikarya</taxon>
        <taxon>Ascomycota</taxon>
        <taxon>Pezizomycotina</taxon>
        <taxon>Dothideomycetes</taxon>
        <taxon>Dothideomycetes incertae sedis</taxon>
        <taxon>Trypetheliales</taxon>
        <taxon>Trypetheliaceae</taxon>
        <taxon>Viridothelium</taxon>
    </lineage>
</organism>